<keyword evidence="1" id="KW-0547">Nucleotide-binding</keyword>
<feature type="region of interest" description="Disordered" evidence="3">
    <location>
        <begin position="68"/>
        <end position="100"/>
    </location>
</feature>
<gene>
    <name evidence="4" type="ORF">DVS81_11585</name>
</gene>
<evidence type="ECO:0000256" key="1">
    <source>
        <dbReference type="ARBA" id="ARBA00022741"/>
    </source>
</evidence>
<dbReference type="InterPro" id="IPR021030">
    <property type="entry name" value="DUF3731"/>
</dbReference>
<dbReference type="Gene3D" id="3.90.640.10">
    <property type="entry name" value="Actin, Chain A, domain 4"/>
    <property type="match status" value="1"/>
</dbReference>
<dbReference type="EMBL" id="QPGA01000021">
    <property type="protein sequence ID" value="RDE50340.1"/>
    <property type="molecule type" value="Genomic_DNA"/>
</dbReference>
<feature type="compositionally biased region" description="Acidic residues" evidence="3">
    <location>
        <begin position="86"/>
        <end position="96"/>
    </location>
</feature>
<name>A0A369XLV8_9PROT</name>
<evidence type="ECO:0000313" key="5">
    <source>
        <dbReference type="Proteomes" id="UP000253831"/>
    </source>
</evidence>
<protein>
    <submittedName>
        <fullName evidence="4">Molecular chaperone DnaK</fullName>
    </submittedName>
</protein>
<comment type="caution">
    <text evidence="4">The sequence shown here is derived from an EMBL/GenBank/DDBJ whole genome shotgun (WGS) entry which is preliminary data.</text>
</comment>
<dbReference type="Pfam" id="PF12531">
    <property type="entry name" value="DUF3731"/>
    <property type="match status" value="1"/>
</dbReference>
<dbReference type="Gene3D" id="3.30.420.40">
    <property type="match status" value="2"/>
</dbReference>
<feature type="compositionally biased region" description="Low complexity" evidence="3">
    <location>
        <begin position="421"/>
        <end position="439"/>
    </location>
</feature>
<sequence>MKQQYIVGIDLGTSNTVVAYAAPGGQQVELFEIEQLVGAGEVAARPLLPSVRFHPAAGELSPGDLQLPWPAEAGGGKVGDTAGDGESADDGDDGDPGEGAQLALTGRFALELGAQVPGRLVASAKSWLSHASVDRMAPILPWGAEAAVARVSPVAASASYLAHVRAAWGHRFPQAPLEQQQVILTVPASFDEGARALTVEAARQAGLPKLRLLEEPQAAFYDWLFRHQQSLDTELAETRLLMVCDIGGGTTDLTLIQVAFRDGEPELTRVGVGNHLMLGGDNMDLALAHLVESRLPESGGKKLSAARFSQLTARCRAAKEQLLAPGAPESVLLTLLGGGAKLIGGARSIELQRQEVLNMVVDGFMPRVTVDQPVLQRRAGLVEFGLPYPADPAITRHVAAFLRRHKEAAQRALAEQETPLAAQEPQAQGQVEQQAGDEQPPAEQRLPVPDSVLFNGGVFRAEALSERLQATLADWRGAPLRLLHNDNPDIAVARGAVAYALVRQGHGRRIGGGSARSYFLVLEEGSKQRRGICILPRGSEEGHEIRLPERTFSLRLGQPVRFYLASSVADTRYQPGQIASLDDEDFVRLPPIATVVQPQAGNTQREVRVELITGITEVGSLELHCVSIDNPARRWLLEFQLRSDGEATTASSEVLPPRFTDAVKSIEHIFGGRSQAVDNKEVRRLRGQLEHLLGKRDDWEMPLLRALFDALLQRARRRRRSPEHERLWLNLAGYCLRPGFGDAIDDWRIEQLTALLSQGIQYVNESQNWSEWWTLWRRAAGGLAAETQELLLAELLPALQTETVKARKRQPAPISGSHDDMLRLVASLERLPVERKIEVGDWLLDSLASGAEKPLGWWALGRLGARQPLYGSAHQVVPAEDACRWLEGLLAVDWKKVEPAAFAATQLARLTGDRSRDLPDSIREGVVARLSAINANSHWVEQISSVVELDKADERRAFGESLPAGLRLVHDDGRAQTAPPAEFAPAARS</sequence>
<proteinExistence type="predicted"/>
<organism evidence="4 5">
    <name type="scientific">Candidatus Accumulibacter meliphilus</name>
    <dbReference type="NCBI Taxonomy" id="2211374"/>
    <lineage>
        <taxon>Bacteria</taxon>
        <taxon>Pseudomonadati</taxon>
        <taxon>Pseudomonadota</taxon>
        <taxon>Betaproteobacteria</taxon>
        <taxon>Candidatus Accumulibacter</taxon>
    </lineage>
</organism>
<dbReference type="Pfam" id="PF00012">
    <property type="entry name" value="HSP70"/>
    <property type="match status" value="1"/>
</dbReference>
<dbReference type="GO" id="GO:0140662">
    <property type="term" value="F:ATP-dependent protein folding chaperone"/>
    <property type="evidence" value="ECO:0007669"/>
    <property type="project" value="InterPro"/>
</dbReference>
<dbReference type="CDD" id="cd10170">
    <property type="entry name" value="ASKHA_NBD_HSP70"/>
    <property type="match status" value="1"/>
</dbReference>
<dbReference type="InterPro" id="IPR013126">
    <property type="entry name" value="Hsp_70_fam"/>
</dbReference>
<feature type="region of interest" description="Disordered" evidence="3">
    <location>
        <begin position="412"/>
        <end position="446"/>
    </location>
</feature>
<keyword evidence="2" id="KW-0067">ATP-binding</keyword>
<dbReference type="InterPro" id="IPR043129">
    <property type="entry name" value="ATPase_NBD"/>
</dbReference>
<accession>A0A369XLV8</accession>
<reference evidence="4 5" key="1">
    <citation type="submission" date="2018-05" db="EMBL/GenBank/DDBJ databases">
        <title>Integrated omic analyses show evidence that a Ca. Accumulibacter phosphatis strain performs denitrification under micro-aerobic conditions.</title>
        <authorList>
            <person name="Camejo P.Y."/>
            <person name="Katherine M.D."/>
            <person name="Daniel N.R."/>
        </authorList>
    </citation>
    <scope>NUCLEOTIDE SEQUENCE [LARGE SCALE GENOMIC DNA]</scope>
    <source>
        <strain evidence="4">UW-LDO-IC</strain>
    </source>
</reference>
<dbReference type="GO" id="GO:0005524">
    <property type="term" value="F:ATP binding"/>
    <property type="evidence" value="ECO:0007669"/>
    <property type="project" value="UniProtKB-KW"/>
</dbReference>
<evidence type="ECO:0000256" key="2">
    <source>
        <dbReference type="ARBA" id="ARBA00022840"/>
    </source>
</evidence>
<evidence type="ECO:0000256" key="3">
    <source>
        <dbReference type="SAM" id="MobiDB-lite"/>
    </source>
</evidence>
<dbReference type="Proteomes" id="UP000253831">
    <property type="component" value="Unassembled WGS sequence"/>
</dbReference>
<dbReference type="AlphaFoldDB" id="A0A369XLV8"/>
<evidence type="ECO:0000313" key="4">
    <source>
        <dbReference type="EMBL" id="RDE50340.1"/>
    </source>
</evidence>
<dbReference type="PANTHER" id="PTHR42749">
    <property type="entry name" value="CELL SHAPE-DETERMINING PROTEIN MREB"/>
    <property type="match status" value="1"/>
</dbReference>
<dbReference type="PANTHER" id="PTHR42749:SF1">
    <property type="entry name" value="CELL SHAPE-DETERMINING PROTEIN MREB"/>
    <property type="match status" value="1"/>
</dbReference>
<dbReference type="SUPFAM" id="SSF53067">
    <property type="entry name" value="Actin-like ATPase domain"/>
    <property type="match status" value="2"/>
</dbReference>